<name>A0AAD4TL35_9MAGN</name>
<proteinExistence type="predicted"/>
<keyword evidence="2" id="KW-1185">Reference proteome</keyword>
<protein>
    <submittedName>
        <fullName evidence="1">Uncharacterized protein</fullName>
    </submittedName>
</protein>
<sequence>MKVILIVVPETLYHEILTKNFSNRLFELQLKSFTQMRRRDLFSNATSILAMETNHVLEAAKDAGGGRVIDCVLISAKQLCRFLYKLREHFQYTRQALL</sequence>
<dbReference type="AlphaFoldDB" id="A0AAD4TL35"/>
<evidence type="ECO:0000313" key="1">
    <source>
        <dbReference type="EMBL" id="KAI3962168.1"/>
    </source>
</evidence>
<accession>A0AAD4TL35</accession>
<dbReference type="EMBL" id="JAJJMB010000440">
    <property type="protein sequence ID" value="KAI3962168.1"/>
    <property type="molecule type" value="Genomic_DNA"/>
</dbReference>
<gene>
    <name evidence="1" type="ORF">MKW98_005799</name>
</gene>
<evidence type="ECO:0000313" key="2">
    <source>
        <dbReference type="Proteomes" id="UP001202328"/>
    </source>
</evidence>
<comment type="caution">
    <text evidence="1">The sequence shown here is derived from an EMBL/GenBank/DDBJ whole genome shotgun (WGS) entry which is preliminary data.</text>
</comment>
<organism evidence="1 2">
    <name type="scientific">Papaver atlanticum</name>
    <dbReference type="NCBI Taxonomy" id="357466"/>
    <lineage>
        <taxon>Eukaryota</taxon>
        <taxon>Viridiplantae</taxon>
        <taxon>Streptophyta</taxon>
        <taxon>Embryophyta</taxon>
        <taxon>Tracheophyta</taxon>
        <taxon>Spermatophyta</taxon>
        <taxon>Magnoliopsida</taxon>
        <taxon>Ranunculales</taxon>
        <taxon>Papaveraceae</taxon>
        <taxon>Papaveroideae</taxon>
        <taxon>Papaver</taxon>
    </lineage>
</organism>
<reference evidence="1" key="1">
    <citation type="submission" date="2022-04" db="EMBL/GenBank/DDBJ databases">
        <title>A functionally conserved STORR gene fusion in Papaver species that diverged 16.8 million years ago.</title>
        <authorList>
            <person name="Catania T."/>
        </authorList>
    </citation>
    <scope>NUCLEOTIDE SEQUENCE</scope>
    <source>
        <strain evidence="1">S-188037</strain>
    </source>
</reference>
<dbReference type="Proteomes" id="UP001202328">
    <property type="component" value="Unassembled WGS sequence"/>
</dbReference>